<name>A0A1H9Y8X3_9PROT</name>
<evidence type="ECO:0000313" key="2">
    <source>
        <dbReference type="EMBL" id="SES65377.1"/>
    </source>
</evidence>
<keyword evidence="2" id="KW-0548">Nucleotidyltransferase</keyword>
<proteinExistence type="predicted"/>
<dbReference type="InterPro" id="IPR000477">
    <property type="entry name" value="RT_dom"/>
</dbReference>
<gene>
    <name evidence="2" type="ORF">SAMN05216412_101108</name>
</gene>
<organism evidence="2 3">
    <name type="scientific">Nitrosospira multiformis</name>
    <dbReference type="NCBI Taxonomy" id="1231"/>
    <lineage>
        <taxon>Bacteria</taxon>
        <taxon>Pseudomonadati</taxon>
        <taxon>Pseudomonadota</taxon>
        <taxon>Betaproteobacteria</taxon>
        <taxon>Nitrosomonadales</taxon>
        <taxon>Nitrosomonadaceae</taxon>
        <taxon>Nitrosospira</taxon>
    </lineage>
</organism>
<accession>A0A1H9Y8X3</accession>
<dbReference type="AlphaFoldDB" id="A0A1H9Y8X3"/>
<dbReference type="PROSITE" id="PS50878">
    <property type="entry name" value="RT_POL"/>
    <property type="match status" value="1"/>
</dbReference>
<evidence type="ECO:0000313" key="3">
    <source>
        <dbReference type="Proteomes" id="UP000183339"/>
    </source>
</evidence>
<reference evidence="2 3" key="1">
    <citation type="submission" date="2016-10" db="EMBL/GenBank/DDBJ databases">
        <authorList>
            <person name="de Groot N.N."/>
        </authorList>
    </citation>
    <scope>NUCLEOTIDE SEQUENCE [LARGE SCALE GENOMIC DNA]</scope>
    <source>
        <strain evidence="2 3">Nl7</strain>
    </source>
</reference>
<dbReference type="GO" id="GO:0003964">
    <property type="term" value="F:RNA-directed DNA polymerase activity"/>
    <property type="evidence" value="ECO:0007669"/>
    <property type="project" value="UniProtKB-KW"/>
</dbReference>
<dbReference type="RefSeq" id="WP_218141732.1">
    <property type="nucleotide sequence ID" value="NZ_FOHI01000001.1"/>
</dbReference>
<sequence length="811" mass="91953">MERSLQEGKSILAITMDIEQFYHRVSPKFLLRKTFLDSIKLSLYRQESIFTRALLAAIDVWYKSTPDYVDRPEGGIPVGLSASKIIANVLLSNFDNELVDRLKPIYYGRYVDDIFLVFENLEGLTTARQVTKRIADVLAPELVLESNDTEAPSLKLRLPYAKDSELLFVGKKQKIFALSSSHGLDLIQHIREQIRIQSSEYRLLPAVPTTGVRRASKALLATPNATLQVDALRKADVVSVKRLGVSLLLRDLEAYSADLHPESWSEIRKEFYGLAKRHILTPIGFFEFFGYLPRIFGLMLTSRDVREASQLIEDLIAVANLVKRTTTVGEAAQLPKFRLCLVQYAQAFLQAGLQAATERTLKLDRQYLKVLHALLGLDKDIKIPTSLRCLKTRAHQILLADWGRRPYKDYWYLSQENDEKGPPIPRQLEIQRKIRLGGIRRFSTQSTNLKIPHWPALAFPTRPLRIDEIALVAPNVLSDPVQFKHAILVLRGAKVSARSHLGFVLGSEAGNEEPAIFIVPGHSKKLIGVAITSLETTEVQWAKAAKGKQDRSIERYRNLNGLVNQILRETKTPDYIVFPELSIPLRWGLRIARKLAANGVSLLAGVEYHRDRTTGRLRNDSLISLVTDWPGYASHVARLQPKFFPAHGEKVNLANLRLGKRGHFFKPSGLYVKPTLYVHRGFCFSILICSDLTNIAHRHQLRGKVDALFALEWNPDIKTFAPLIEATANDLHAYVAQVNNRTYGDSRLRVPAVEDYLRDVVQVKGGISDYYVLGEIDYLALRKEQCRPPRKRKFKPVPIGYKFSPLRKKAK</sequence>
<dbReference type="Gene3D" id="3.60.110.10">
    <property type="entry name" value="Carbon-nitrogen hydrolase"/>
    <property type="match status" value="1"/>
</dbReference>
<dbReference type="CDD" id="cd01646">
    <property type="entry name" value="RT_Bac_retron_I"/>
    <property type="match status" value="1"/>
</dbReference>
<dbReference type="Proteomes" id="UP000183339">
    <property type="component" value="Unassembled WGS sequence"/>
</dbReference>
<dbReference type="EMBL" id="FOHI01000001">
    <property type="protein sequence ID" value="SES65377.1"/>
    <property type="molecule type" value="Genomic_DNA"/>
</dbReference>
<dbReference type="Pfam" id="PF00078">
    <property type="entry name" value="RVT_1"/>
    <property type="match status" value="1"/>
</dbReference>
<keyword evidence="2" id="KW-0808">Transferase</keyword>
<protein>
    <submittedName>
        <fullName evidence="2">Reverse transcriptase (RNA-dependent DNA polymerase)</fullName>
    </submittedName>
</protein>
<evidence type="ECO:0000259" key="1">
    <source>
        <dbReference type="PROSITE" id="PS50878"/>
    </source>
</evidence>
<dbReference type="InterPro" id="IPR036526">
    <property type="entry name" value="C-N_Hydrolase_sf"/>
</dbReference>
<keyword evidence="2" id="KW-0695">RNA-directed DNA polymerase</keyword>
<feature type="domain" description="Reverse transcriptase" evidence="1">
    <location>
        <begin position="1"/>
        <end position="173"/>
    </location>
</feature>